<name>A0A8D8R6I6_9HEMI</name>
<feature type="signal peptide" evidence="1">
    <location>
        <begin position="1"/>
        <end position="31"/>
    </location>
</feature>
<feature type="chain" id="PRO_5034602732" evidence="1">
    <location>
        <begin position="32"/>
        <end position="118"/>
    </location>
</feature>
<evidence type="ECO:0000313" key="2">
    <source>
        <dbReference type="EMBL" id="CAG6645428.1"/>
    </source>
</evidence>
<sequence length="118" mass="13622">MNMTLIQLSILNPRHVVRIIILLQIYTFTHGATVCNGESVTYNLSSLFKFIEAKNGAWTARYHMPIWLHTNYHNTLSPLTLNSMTYPVPSYLPTYQNEKRKEKEKGDSLPLISSLFSF</sequence>
<dbReference type="AlphaFoldDB" id="A0A8D8R6I6"/>
<organism evidence="2">
    <name type="scientific">Cacopsylla melanoneura</name>
    <dbReference type="NCBI Taxonomy" id="428564"/>
    <lineage>
        <taxon>Eukaryota</taxon>
        <taxon>Metazoa</taxon>
        <taxon>Ecdysozoa</taxon>
        <taxon>Arthropoda</taxon>
        <taxon>Hexapoda</taxon>
        <taxon>Insecta</taxon>
        <taxon>Pterygota</taxon>
        <taxon>Neoptera</taxon>
        <taxon>Paraneoptera</taxon>
        <taxon>Hemiptera</taxon>
        <taxon>Sternorrhyncha</taxon>
        <taxon>Psylloidea</taxon>
        <taxon>Psyllidae</taxon>
        <taxon>Psyllinae</taxon>
        <taxon>Cacopsylla</taxon>
    </lineage>
</organism>
<accession>A0A8D8R6I6</accession>
<proteinExistence type="predicted"/>
<protein>
    <submittedName>
        <fullName evidence="2">Uncharacterized protein</fullName>
    </submittedName>
</protein>
<keyword evidence="1" id="KW-0732">Signal</keyword>
<evidence type="ECO:0000256" key="1">
    <source>
        <dbReference type="SAM" id="SignalP"/>
    </source>
</evidence>
<dbReference type="EMBL" id="HBUF01136889">
    <property type="protein sequence ID" value="CAG6645428.1"/>
    <property type="molecule type" value="Transcribed_RNA"/>
</dbReference>
<reference evidence="2" key="1">
    <citation type="submission" date="2021-05" db="EMBL/GenBank/DDBJ databases">
        <authorList>
            <person name="Alioto T."/>
            <person name="Alioto T."/>
            <person name="Gomez Garrido J."/>
        </authorList>
    </citation>
    <scope>NUCLEOTIDE SEQUENCE</scope>
</reference>